<name>A0A4Z2HY06_9TELE</name>
<evidence type="ECO:0000313" key="3">
    <source>
        <dbReference type="Proteomes" id="UP000314294"/>
    </source>
</evidence>
<reference evidence="2 3" key="1">
    <citation type="submission" date="2019-03" db="EMBL/GenBank/DDBJ databases">
        <title>First draft genome of Liparis tanakae, snailfish: a comprehensive survey of snailfish specific genes.</title>
        <authorList>
            <person name="Kim W."/>
            <person name="Song I."/>
            <person name="Jeong J.-H."/>
            <person name="Kim D."/>
            <person name="Kim S."/>
            <person name="Ryu S."/>
            <person name="Song J.Y."/>
            <person name="Lee S.K."/>
        </authorList>
    </citation>
    <scope>NUCLEOTIDE SEQUENCE [LARGE SCALE GENOMIC DNA]</scope>
    <source>
        <tissue evidence="2">Muscle</tissue>
    </source>
</reference>
<keyword evidence="3" id="KW-1185">Reference proteome</keyword>
<evidence type="ECO:0000256" key="1">
    <source>
        <dbReference type="SAM" id="MobiDB-lite"/>
    </source>
</evidence>
<comment type="caution">
    <text evidence="2">The sequence shown here is derived from an EMBL/GenBank/DDBJ whole genome shotgun (WGS) entry which is preliminary data.</text>
</comment>
<accession>A0A4Z2HY06</accession>
<gene>
    <name evidence="2" type="ORF">EYF80_019586</name>
</gene>
<feature type="compositionally biased region" description="Polar residues" evidence="1">
    <location>
        <begin position="35"/>
        <end position="47"/>
    </location>
</feature>
<organism evidence="2 3">
    <name type="scientific">Liparis tanakae</name>
    <name type="common">Tanaka's snailfish</name>
    <dbReference type="NCBI Taxonomy" id="230148"/>
    <lineage>
        <taxon>Eukaryota</taxon>
        <taxon>Metazoa</taxon>
        <taxon>Chordata</taxon>
        <taxon>Craniata</taxon>
        <taxon>Vertebrata</taxon>
        <taxon>Euteleostomi</taxon>
        <taxon>Actinopterygii</taxon>
        <taxon>Neopterygii</taxon>
        <taxon>Teleostei</taxon>
        <taxon>Neoteleostei</taxon>
        <taxon>Acanthomorphata</taxon>
        <taxon>Eupercaria</taxon>
        <taxon>Perciformes</taxon>
        <taxon>Cottioidei</taxon>
        <taxon>Cottales</taxon>
        <taxon>Liparidae</taxon>
        <taxon>Liparis</taxon>
    </lineage>
</organism>
<protein>
    <submittedName>
        <fullName evidence="2">Uncharacterized protein</fullName>
    </submittedName>
</protein>
<feature type="region of interest" description="Disordered" evidence="1">
    <location>
        <begin position="161"/>
        <end position="180"/>
    </location>
</feature>
<dbReference type="AlphaFoldDB" id="A0A4Z2HY06"/>
<dbReference type="EMBL" id="SRLO01000166">
    <property type="protein sequence ID" value="TNN70215.1"/>
    <property type="molecule type" value="Genomic_DNA"/>
</dbReference>
<sequence>MGRATDICLCSIAMVTKQKSSGLVRGVESLLDNAPTGNTGDISTGTKRNGPPGFTGSDTAEGMKECLDQWVCRWESESRRSETLGANTENKTLWIHLKDPWKPLKESWNSVHFPEDSARLPEVSGFTPADRSVIGPGTARDVPRSFQALYLVREGNLRRSRFTPQLPTGRGGRGPAPAGDRYVEITHSLWPREG</sequence>
<dbReference type="Proteomes" id="UP000314294">
    <property type="component" value="Unassembled WGS sequence"/>
</dbReference>
<evidence type="ECO:0000313" key="2">
    <source>
        <dbReference type="EMBL" id="TNN70215.1"/>
    </source>
</evidence>
<feature type="region of interest" description="Disordered" evidence="1">
    <location>
        <begin position="34"/>
        <end position="59"/>
    </location>
</feature>
<proteinExistence type="predicted"/>